<dbReference type="EMBL" id="CAJOBC010014510">
    <property type="protein sequence ID" value="CAF4020240.1"/>
    <property type="molecule type" value="Genomic_DNA"/>
</dbReference>
<sequence>ILCEKTPYPQNGELLVRFKTTEQAKTANVDLPHDAFSGGKL</sequence>
<gene>
    <name evidence="1" type="ORF">GPM918_LOCUS26132</name>
    <name evidence="2" type="ORF">SRO942_LOCUS26227</name>
</gene>
<evidence type="ECO:0000313" key="2">
    <source>
        <dbReference type="EMBL" id="CAF4020240.1"/>
    </source>
</evidence>
<name>A0A815A5N7_9BILA</name>
<dbReference type="Proteomes" id="UP000681722">
    <property type="component" value="Unassembled WGS sequence"/>
</dbReference>
<organism evidence="1 3">
    <name type="scientific">Didymodactylos carnosus</name>
    <dbReference type="NCBI Taxonomy" id="1234261"/>
    <lineage>
        <taxon>Eukaryota</taxon>
        <taxon>Metazoa</taxon>
        <taxon>Spiralia</taxon>
        <taxon>Gnathifera</taxon>
        <taxon>Rotifera</taxon>
        <taxon>Eurotatoria</taxon>
        <taxon>Bdelloidea</taxon>
        <taxon>Philodinida</taxon>
        <taxon>Philodinidae</taxon>
        <taxon>Didymodactylos</taxon>
    </lineage>
</organism>
<feature type="non-terminal residue" evidence="1">
    <location>
        <position position="1"/>
    </location>
</feature>
<keyword evidence="3" id="KW-1185">Reference proteome</keyword>
<dbReference type="EMBL" id="CAJNOQ010010405">
    <property type="protein sequence ID" value="CAF1250978.1"/>
    <property type="molecule type" value="Genomic_DNA"/>
</dbReference>
<comment type="caution">
    <text evidence="1">The sequence shown here is derived from an EMBL/GenBank/DDBJ whole genome shotgun (WGS) entry which is preliminary data.</text>
</comment>
<proteinExistence type="predicted"/>
<accession>A0A815A5N7</accession>
<dbReference type="Proteomes" id="UP000663829">
    <property type="component" value="Unassembled WGS sequence"/>
</dbReference>
<evidence type="ECO:0000313" key="3">
    <source>
        <dbReference type="Proteomes" id="UP000663829"/>
    </source>
</evidence>
<protein>
    <submittedName>
        <fullName evidence="1">Uncharacterized protein</fullName>
    </submittedName>
</protein>
<dbReference type="AlphaFoldDB" id="A0A815A5N7"/>
<evidence type="ECO:0000313" key="1">
    <source>
        <dbReference type="EMBL" id="CAF1250978.1"/>
    </source>
</evidence>
<reference evidence="1" key="1">
    <citation type="submission" date="2021-02" db="EMBL/GenBank/DDBJ databases">
        <authorList>
            <person name="Nowell W R."/>
        </authorList>
    </citation>
    <scope>NUCLEOTIDE SEQUENCE</scope>
</reference>